<dbReference type="EMBL" id="BSER01000001">
    <property type="protein sequence ID" value="GLJ94025.1"/>
    <property type="molecule type" value="Genomic_DNA"/>
</dbReference>
<dbReference type="AlphaFoldDB" id="A0A9W6HIR5"/>
<reference evidence="1" key="2">
    <citation type="submission" date="2023-01" db="EMBL/GenBank/DDBJ databases">
        <authorList>
            <person name="Sun Q."/>
            <person name="Evtushenko L."/>
        </authorList>
    </citation>
    <scope>NUCLEOTIDE SEQUENCE</scope>
    <source>
        <strain evidence="1">VKM Ac-1940</strain>
    </source>
</reference>
<evidence type="ECO:0000313" key="2">
    <source>
        <dbReference type="Proteomes" id="UP001142291"/>
    </source>
</evidence>
<gene>
    <name evidence="1" type="ORF">GCM10017591_00860</name>
</gene>
<name>A0A9W6HIR5_9MICO</name>
<reference evidence="1" key="1">
    <citation type="journal article" date="2014" name="Int. J. Syst. Evol. Microbiol.">
        <title>Complete genome sequence of Corynebacterium casei LMG S-19264T (=DSM 44701T), isolated from a smear-ripened cheese.</title>
        <authorList>
            <consortium name="US DOE Joint Genome Institute (JGI-PGF)"/>
            <person name="Walter F."/>
            <person name="Albersmeier A."/>
            <person name="Kalinowski J."/>
            <person name="Ruckert C."/>
        </authorList>
    </citation>
    <scope>NUCLEOTIDE SEQUENCE</scope>
    <source>
        <strain evidence="1">VKM Ac-1940</strain>
    </source>
</reference>
<sequence>MLRARRAVALAIGAVLAVAAVVGVIALAQASAAAARCEVFTAYDAAQLDNARTIMAVGRADGLPIRDQAIAVMTAMGESSLRNLDYGDWETSGVTNPDGTATTSLGLFQQQNGWGTREQRLDPATAAALFYRAMIADVPEPERSTLEPTDIAHRVQINRDPDHYAKFWPSAEHLVTALSDETFVDSCR</sequence>
<proteinExistence type="predicted"/>
<protein>
    <recommendedName>
        <fullName evidence="3">Peptidase M23</fullName>
    </recommendedName>
</protein>
<evidence type="ECO:0000313" key="1">
    <source>
        <dbReference type="EMBL" id="GLJ94025.1"/>
    </source>
</evidence>
<keyword evidence="2" id="KW-1185">Reference proteome</keyword>
<organism evidence="1 2">
    <name type="scientific">Microbacterium dextranolyticum</name>
    <dbReference type="NCBI Taxonomy" id="36806"/>
    <lineage>
        <taxon>Bacteria</taxon>
        <taxon>Bacillati</taxon>
        <taxon>Actinomycetota</taxon>
        <taxon>Actinomycetes</taxon>
        <taxon>Micrococcales</taxon>
        <taxon>Microbacteriaceae</taxon>
        <taxon>Microbacterium</taxon>
    </lineage>
</organism>
<comment type="caution">
    <text evidence="1">The sequence shown here is derived from an EMBL/GenBank/DDBJ whole genome shotgun (WGS) entry which is preliminary data.</text>
</comment>
<dbReference type="Proteomes" id="UP001142291">
    <property type="component" value="Unassembled WGS sequence"/>
</dbReference>
<accession>A0A9W6HIR5</accession>
<evidence type="ECO:0008006" key="3">
    <source>
        <dbReference type="Google" id="ProtNLM"/>
    </source>
</evidence>
<dbReference type="RefSeq" id="WP_204962539.1">
    <property type="nucleotide sequence ID" value="NZ_BAAAUR010000002.1"/>
</dbReference>